<feature type="region of interest" description="Disordered" evidence="1">
    <location>
        <begin position="155"/>
        <end position="175"/>
    </location>
</feature>
<protein>
    <submittedName>
        <fullName evidence="3">YqhA family protein</fullName>
    </submittedName>
</protein>
<organism evidence="3 4">
    <name type="scientific">Lichenifustis flavocetrariae</name>
    <dbReference type="NCBI Taxonomy" id="2949735"/>
    <lineage>
        <taxon>Bacteria</taxon>
        <taxon>Pseudomonadati</taxon>
        <taxon>Pseudomonadota</taxon>
        <taxon>Alphaproteobacteria</taxon>
        <taxon>Hyphomicrobiales</taxon>
        <taxon>Lichenihabitantaceae</taxon>
        <taxon>Lichenifustis</taxon>
    </lineage>
</organism>
<dbReference type="Proteomes" id="UP001165667">
    <property type="component" value="Unassembled WGS sequence"/>
</dbReference>
<reference evidence="3" key="1">
    <citation type="submission" date="2022-05" db="EMBL/GenBank/DDBJ databases">
        <authorList>
            <person name="Pankratov T."/>
        </authorList>
    </citation>
    <scope>NUCLEOTIDE SEQUENCE</scope>
    <source>
        <strain evidence="3">BP6-180914</strain>
    </source>
</reference>
<accession>A0AA41ZAS8</accession>
<dbReference type="PANTHER" id="PTHR31721">
    <property type="entry name" value="OS06G0710300 PROTEIN"/>
    <property type="match status" value="1"/>
</dbReference>
<dbReference type="RefSeq" id="WP_282588840.1">
    <property type="nucleotide sequence ID" value="NZ_JAMOIM010000051.1"/>
</dbReference>
<evidence type="ECO:0000313" key="4">
    <source>
        <dbReference type="Proteomes" id="UP001165667"/>
    </source>
</evidence>
<keyword evidence="4" id="KW-1185">Reference proteome</keyword>
<evidence type="ECO:0000313" key="3">
    <source>
        <dbReference type="EMBL" id="MCW6512462.1"/>
    </source>
</evidence>
<dbReference type="Pfam" id="PF03350">
    <property type="entry name" value="UPF0114"/>
    <property type="match status" value="1"/>
</dbReference>
<feature type="compositionally biased region" description="Basic and acidic residues" evidence="1">
    <location>
        <begin position="162"/>
        <end position="175"/>
    </location>
</feature>
<dbReference type="PANTHER" id="PTHR31721:SF4">
    <property type="entry name" value="OS06G0710300 PROTEIN"/>
    <property type="match status" value="1"/>
</dbReference>
<keyword evidence="2" id="KW-1133">Transmembrane helix</keyword>
<gene>
    <name evidence="3" type="ORF">M8523_31605</name>
</gene>
<feature type="transmembrane region" description="Helical" evidence="2">
    <location>
        <begin position="106"/>
        <end position="123"/>
    </location>
</feature>
<dbReference type="AlphaFoldDB" id="A0AA41ZAS8"/>
<keyword evidence="2" id="KW-0812">Transmembrane</keyword>
<evidence type="ECO:0000256" key="1">
    <source>
        <dbReference type="SAM" id="MobiDB-lite"/>
    </source>
</evidence>
<feature type="transmembrane region" description="Helical" evidence="2">
    <location>
        <begin position="135"/>
        <end position="152"/>
    </location>
</feature>
<sequence length="175" mass="19182">MLSFALSFRYILAVAILGMAAGAVLMFWEGGLEIRDAVLHTWLADGTKPSVITDVMEATDKFLFGIVLVIFAFAITFGFLVELSGAARARLPRWMNVTDVGELKHVFFEVILVYLAVDFVTDIARSEDHREWTELVVPAAILLLATAIRLLAGTHPKASQHGNDKDSAAEGPRHS</sequence>
<proteinExistence type="predicted"/>
<comment type="caution">
    <text evidence="3">The sequence shown here is derived from an EMBL/GenBank/DDBJ whole genome shotgun (WGS) entry which is preliminary data.</text>
</comment>
<name>A0AA41ZAS8_9HYPH</name>
<dbReference type="InterPro" id="IPR005134">
    <property type="entry name" value="UPF0114"/>
</dbReference>
<feature type="transmembrane region" description="Helical" evidence="2">
    <location>
        <begin position="7"/>
        <end position="28"/>
    </location>
</feature>
<evidence type="ECO:0000256" key="2">
    <source>
        <dbReference type="SAM" id="Phobius"/>
    </source>
</evidence>
<keyword evidence="2" id="KW-0472">Membrane</keyword>
<dbReference type="EMBL" id="JAMOIM010000051">
    <property type="protein sequence ID" value="MCW6512462.1"/>
    <property type="molecule type" value="Genomic_DNA"/>
</dbReference>
<feature type="transmembrane region" description="Helical" evidence="2">
    <location>
        <begin position="62"/>
        <end position="85"/>
    </location>
</feature>